<dbReference type="PANTHER" id="PTHR30055:SF234">
    <property type="entry name" value="HTH-TYPE TRANSCRIPTIONAL REGULATOR BETI"/>
    <property type="match status" value="1"/>
</dbReference>
<dbReference type="SUPFAM" id="SSF46689">
    <property type="entry name" value="Homeodomain-like"/>
    <property type="match status" value="1"/>
</dbReference>
<dbReference type="Gene3D" id="1.10.357.10">
    <property type="entry name" value="Tetracycline Repressor, domain 2"/>
    <property type="match status" value="1"/>
</dbReference>
<organism evidence="7 8">
    <name type="scientific">Actinocatenispora thailandica</name>
    <dbReference type="NCBI Taxonomy" id="227318"/>
    <lineage>
        <taxon>Bacteria</taxon>
        <taxon>Bacillati</taxon>
        <taxon>Actinomycetota</taxon>
        <taxon>Actinomycetes</taxon>
        <taxon>Micromonosporales</taxon>
        <taxon>Micromonosporaceae</taxon>
        <taxon>Actinocatenispora</taxon>
    </lineage>
</organism>
<dbReference type="InterPro" id="IPR036271">
    <property type="entry name" value="Tet_transcr_reg_TetR-rel_C_sf"/>
</dbReference>
<dbReference type="InterPro" id="IPR001647">
    <property type="entry name" value="HTH_TetR"/>
</dbReference>
<gene>
    <name evidence="7" type="ORF">Athai_10430</name>
</gene>
<proteinExistence type="predicted"/>
<feature type="domain" description="HTH tetR-type" evidence="6">
    <location>
        <begin position="44"/>
        <end position="103"/>
    </location>
</feature>
<evidence type="ECO:0000313" key="8">
    <source>
        <dbReference type="Proteomes" id="UP000611640"/>
    </source>
</evidence>
<dbReference type="GO" id="GO:0000976">
    <property type="term" value="F:transcription cis-regulatory region binding"/>
    <property type="evidence" value="ECO:0007669"/>
    <property type="project" value="TreeGrafter"/>
</dbReference>
<accession>A0A7R7DKU2</accession>
<reference evidence="7 8" key="1">
    <citation type="submission" date="2020-08" db="EMBL/GenBank/DDBJ databases">
        <title>Whole genome shotgun sequence of Actinocatenispora thailandica NBRC 105041.</title>
        <authorList>
            <person name="Komaki H."/>
            <person name="Tamura T."/>
        </authorList>
    </citation>
    <scope>NUCLEOTIDE SEQUENCE [LARGE SCALE GENOMIC DNA]</scope>
    <source>
        <strain evidence="7 8">NBRC 105041</strain>
    </source>
</reference>
<keyword evidence="2 4" id="KW-0238">DNA-binding</keyword>
<dbReference type="KEGG" id="atl:Athai_10430"/>
<dbReference type="InterPro" id="IPR009057">
    <property type="entry name" value="Homeodomain-like_sf"/>
</dbReference>
<evidence type="ECO:0000256" key="1">
    <source>
        <dbReference type="ARBA" id="ARBA00023015"/>
    </source>
</evidence>
<protein>
    <submittedName>
        <fullName evidence="7">TetR family transcriptional regulator</fullName>
    </submittedName>
</protein>
<dbReference type="Pfam" id="PF00440">
    <property type="entry name" value="TetR_N"/>
    <property type="match status" value="1"/>
</dbReference>
<dbReference type="InterPro" id="IPR050109">
    <property type="entry name" value="HTH-type_TetR-like_transc_reg"/>
</dbReference>
<evidence type="ECO:0000256" key="3">
    <source>
        <dbReference type="ARBA" id="ARBA00023163"/>
    </source>
</evidence>
<evidence type="ECO:0000313" key="7">
    <source>
        <dbReference type="EMBL" id="BCJ33540.1"/>
    </source>
</evidence>
<feature type="DNA-binding region" description="H-T-H motif" evidence="4">
    <location>
        <begin position="66"/>
        <end position="85"/>
    </location>
</feature>
<evidence type="ECO:0000259" key="6">
    <source>
        <dbReference type="PROSITE" id="PS50977"/>
    </source>
</evidence>
<dbReference type="Pfam" id="PF21597">
    <property type="entry name" value="TetR_C_43"/>
    <property type="match status" value="1"/>
</dbReference>
<keyword evidence="8" id="KW-1185">Reference proteome</keyword>
<evidence type="ECO:0000256" key="4">
    <source>
        <dbReference type="PROSITE-ProRule" id="PRU00335"/>
    </source>
</evidence>
<dbReference type="Proteomes" id="UP000611640">
    <property type="component" value="Chromosome"/>
</dbReference>
<dbReference type="InterPro" id="IPR049445">
    <property type="entry name" value="TetR_SbtR-like_C"/>
</dbReference>
<name>A0A7R7DKU2_9ACTN</name>
<feature type="region of interest" description="Disordered" evidence="5">
    <location>
        <begin position="1"/>
        <end position="44"/>
    </location>
</feature>
<keyword evidence="1" id="KW-0805">Transcription regulation</keyword>
<evidence type="ECO:0000256" key="2">
    <source>
        <dbReference type="ARBA" id="ARBA00023125"/>
    </source>
</evidence>
<dbReference type="PANTHER" id="PTHR30055">
    <property type="entry name" value="HTH-TYPE TRANSCRIPTIONAL REGULATOR RUTR"/>
    <property type="match status" value="1"/>
</dbReference>
<dbReference type="PROSITE" id="PS50977">
    <property type="entry name" value="HTH_TETR_2"/>
    <property type="match status" value="1"/>
</dbReference>
<dbReference type="GO" id="GO:0003700">
    <property type="term" value="F:DNA-binding transcription factor activity"/>
    <property type="evidence" value="ECO:0007669"/>
    <property type="project" value="TreeGrafter"/>
</dbReference>
<dbReference type="PRINTS" id="PR00455">
    <property type="entry name" value="HTHTETR"/>
</dbReference>
<dbReference type="AlphaFoldDB" id="A0A7R7DKU2"/>
<dbReference type="EMBL" id="AP023355">
    <property type="protein sequence ID" value="BCJ33540.1"/>
    <property type="molecule type" value="Genomic_DNA"/>
</dbReference>
<evidence type="ECO:0000256" key="5">
    <source>
        <dbReference type="SAM" id="MobiDB-lite"/>
    </source>
</evidence>
<dbReference type="SUPFAM" id="SSF48498">
    <property type="entry name" value="Tetracyclin repressor-like, C-terminal domain"/>
    <property type="match status" value="1"/>
</dbReference>
<keyword evidence="3" id="KW-0804">Transcription</keyword>
<sequence>MPVSQDNPAGTRGDAPPDRHDAAAGPPGIGRPHERRRGRQAEAARNDRLVLDAAREVFASQGFAAPVAAVAARAGVGMGTLYRRYGSKTELLQRLCVLAMTQASAAAEQALAADDPWVALTGYITERVGFRSGALAPLAGTIPVTDEMLAAARHGRRLHSRVVGRAHRAGVLRHDVTAVDIALLIEHFSRRAPDELTGSGDRLLAIAIAGLRPTDEPELPEPAPGWHAYEQRWHG</sequence>